<dbReference type="InterPro" id="IPR014729">
    <property type="entry name" value="Rossmann-like_a/b/a_fold"/>
</dbReference>
<evidence type="ECO:0000256" key="8">
    <source>
        <dbReference type="ARBA" id="ARBA00030268"/>
    </source>
</evidence>
<evidence type="ECO:0000256" key="1">
    <source>
        <dbReference type="ARBA" id="ARBA00005594"/>
    </source>
</evidence>
<evidence type="ECO:0000256" key="3">
    <source>
        <dbReference type="ARBA" id="ARBA00022598"/>
    </source>
</evidence>
<evidence type="ECO:0000256" key="4">
    <source>
        <dbReference type="ARBA" id="ARBA00022741"/>
    </source>
</evidence>
<feature type="non-terminal residue" evidence="9">
    <location>
        <position position="298"/>
    </location>
</feature>
<name>T1BHC4_9ZZZZ</name>
<dbReference type="EC" id="6.1.1.2" evidence="2"/>
<keyword evidence="6" id="KW-0648">Protein biosynthesis</keyword>
<evidence type="ECO:0000256" key="2">
    <source>
        <dbReference type="ARBA" id="ARBA00013161"/>
    </source>
</evidence>
<evidence type="ECO:0000256" key="6">
    <source>
        <dbReference type="ARBA" id="ARBA00022917"/>
    </source>
</evidence>
<dbReference type="Pfam" id="PF00579">
    <property type="entry name" value="tRNA-synt_1b"/>
    <property type="match status" value="1"/>
</dbReference>
<dbReference type="SUPFAM" id="SSF52374">
    <property type="entry name" value="Nucleotidylyl transferase"/>
    <property type="match status" value="1"/>
</dbReference>
<reference evidence="9" key="2">
    <citation type="journal article" date="2014" name="ISME J.">
        <title>Microbial stratification in low pH oxic and suboxic macroscopic growths along an acid mine drainage.</title>
        <authorList>
            <person name="Mendez-Garcia C."/>
            <person name="Mesa V."/>
            <person name="Sprenger R.R."/>
            <person name="Richter M."/>
            <person name="Diez M.S."/>
            <person name="Solano J."/>
            <person name="Bargiela R."/>
            <person name="Golyshina O.V."/>
            <person name="Manteca A."/>
            <person name="Ramos J.L."/>
            <person name="Gallego J.R."/>
            <person name="Llorente I."/>
            <person name="Martins Dos Santos V.A."/>
            <person name="Jensen O.N."/>
            <person name="Pelaez A.I."/>
            <person name="Sanchez J."/>
            <person name="Ferrer M."/>
        </authorList>
    </citation>
    <scope>NUCLEOTIDE SEQUENCE</scope>
</reference>
<keyword evidence="4" id="KW-0547">Nucleotide-binding</keyword>
<evidence type="ECO:0000256" key="5">
    <source>
        <dbReference type="ARBA" id="ARBA00022840"/>
    </source>
</evidence>
<dbReference type="Gene3D" id="3.40.50.620">
    <property type="entry name" value="HUPs"/>
    <property type="match status" value="1"/>
</dbReference>
<dbReference type="InterPro" id="IPR002305">
    <property type="entry name" value="aa-tRNA-synth_Ic"/>
</dbReference>
<organism evidence="9">
    <name type="scientific">mine drainage metagenome</name>
    <dbReference type="NCBI Taxonomy" id="410659"/>
    <lineage>
        <taxon>unclassified sequences</taxon>
        <taxon>metagenomes</taxon>
        <taxon>ecological metagenomes</taxon>
    </lineage>
</organism>
<dbReference type="GO" id="GO:0006436">
    <property type="term" value="P:tryptophanyl-tRNA aminoacylation"/>
    <property type="evidence" value="ECO:0007669"/>
    <property type="project" value="InterPro"/>
</dbReference>
<keyword evidence="3" id="KW-0436">Ligase</keyword>
<dbReference type="GO" id="GO:0004830">
    <property type="term" value="F:tryptophan-tRNA ligase activity"/>
    <property type="evidence" value="ECO:0007669"/>
    <property type="project" value="UniProtKB-EC"/>
</dbReference>
<sequence>MGEKKEEFVVTPYEVRGRIDYERLRVQFGTQELTPDLLERIRSIAGSDLPPGLSRGIYYSHRDLGQLLDLYEKGTPFFLYSGRGPSGPLHVSHLVSFELCRWIQEKFHVPMYIQITDDEKFWARGLSREETVRWGLENLYDILSVGFDPERTHVFFDSRSIAALYPLAIRIAQKIPYSTVKAVFGFPPSTNIGLVFYTALQTAPSFYPSWAEGRSVPCLIPCGIDQDPHFRVTRDIAEGLGYPKPALLHSRMVPGLLGEGAMSTTGHRDDNVLFLNDPIPAVRRKIRHAFTGGRATVE</sequence>
<accession>T1BHC4</accession>
<evidence type="ECO:0000313" key="9">
    <source>
        <dbReference type="EMBL" id="EQD68018.1"/>
    </source>
</evidence>
<evidence type="ECO:0000256" key="7">
    <source>
        <dbReference type="ARBA" id="ARBA00023146"/>
    </source>
</evidence>
<dbReference type="AlphaFoldDB" id="T1BHC4"/>
<protein>
    <recommendedName>
        <fullName evidence="2">tryptophan--tRNA ligase</fullName>
        <ecNumber evidence="2">6.1.1.2</ecNumber>
    </recommendedName>
    <alternativeName>
        <fullName evidence="8">Tryptophanyl-tRNA synthetase</fullName>
    </alternativeName>
</protein>
<dbReference type="InterPro" id="IPR002306">
    <property type="entry name" value="Trp-tRNA-ligase"/>
</dbReference>
<dbReference type="PANTHER" id="PTHR10055:SF1">
    <property type="entry name" value="TRYPTOPHAN--TRNA LIGASE, CYTOPLASMIC"/>
    <property type="match status" value="1"/>
</dbReference>
<comment type="similarity">
    <text evidence="1">Belongs to the class-I aminoacyl-tRNA synthetase family.</text>
</comment>
<reference evidence="9" key="1">
    <citation type="submission" date="2013-08" db="EMBL/GenBank/DDBJ databases">
        <authorList>
            <person name="Mendez C."/>
            <person name="Richter M."/>
            <person name="Ferrer M."/>
            <person name="Sanchez J."/>
        </authorList>
    </citation>
    <scope>NUCLEOTIDE SEQUENCE</scope>
</reference>
<dbReference type="PRINTS" id="PR01039">
    <property type="entry name" value="TRNASYNTHTRP"/>
</dbReference>
<dbReference type="EMBL" id="AUZY01003631">
    <property type="protein sequence ID" value="EQD68018.1"/>
    <property type="molecule type" value="Genomic_DNA"/>
</dbReference>
<gene>
    <name evidence="9" type="ORF">B1B_05729</name>
</gene>
<dbReference type="PANTHER" id="PTHR10055">
    <property type="entry name" value="TRYPTOPHANYL-TRNA SYNTHETASE"/>
    <property type="match status" value="1"/>
</dbReference>
<proteinExistence type="inferred from homology"/>
<keyword evidence="7 9" id="KW-0030">Aminoacyl-tRNA synthetase</keyword>
<dbReference type="GO" id="GO:0005524">
    <property type="term" value="F:ATP binding"/>
    <property type="evidence" value="ECO:0007669"/>
    <property type="project" value="UniProtKB-KW"/>
</dbReference>
<dbReference type="GO" id="GO:0005737">
    <property type="term" value="C:cytoplasm"/>
    <property type="evidence" value="ECO:0007669"/>
    <property type="project" value="TreeGrafter"/>
</dbReference>
<comment type="caution">
    <text evidence="9">The sequence shown here is derived from an EMBL/GenBank/DDBJ whole genome shotgun (WGS) entry which is preliminary data.</text>
</comment>
<keyword evidence="5" id="KW-0067">ATP-binding</keyword>